<dbReference type="HAMAP" id="MF_01401">
    <property type="entry name" value="MsrA"/>
    <property type="match status" value="1"/>
</dbReference>
<comment type="catalytic activity">
    <reaction evidence="2 4">
        <text>L-methionyl-[protein] + [thioredoxin]-disulfide + H2O = L-methionyl-(S)-S-oxide-[protein] + [thioredoxin]-dithiol</text>
        <dbReference type="Rhea" id="RHEA:14217"/>
        <dbReference type="Rhea" id="RHEA-COMP:10698"/>
        <dbReference type="Rhea" id="RHEA-COMP:10700"/>
        <dbReference type="Rhea" id="RHEA-COMP:12313"/>
        <dbReference type="Rhea" id="RHEA-COMP:12315"/>
        <dbReference type="ChEBI" id="CHEBI:15377"/>
        <dbReference type="ChEBI" id="CHEBI:16044"/>
        <dbReference type="ChEBI" id="CHEBI:29950"/>
        <dbReference type="ChEBI" id="CHEBI:44120"/>
        <dbReference type="ChEBI" id="CHEBI:50058"/>
        <dbReference type="EC" id="1.8.4.11"/>
    </reaction>
</comment>
<gene>
    <name evidence="4 6" type="primary">msrA</name>
    <name evidence="6" type="ORF">QC820_07125</name>
</gene>
<reference evidence="6 7" key="1">
    <citation type="submission" date="2023-04" db="EMBL/GenBank/DDBJ databases">
        <title>A long-awaited taxogenomic arrangement of the family Halomonadaceae.</title>
        <authorList>
            <person name="De La Haba R."/>
            <person name="Chuvochina M."/>
            <person name="Wittouck S."/>
            <person name="Arahal D.R."/>
            <person name="Sanchez-Porro C."/>
            <person name="Hugenholtz P."/>
            <person name="Ventosa A."/>
        </authorList>
    </citation>
    <scope>NUCLEOTIDE SEQUENCE [LARGE SCALE GENOMIC DNA]</scope>
    <source>
        <strain evidence="6 7">DSM 17332</strain>
    </source>
</reference>
<feature type="domain" description="Peptide methionine sulphoxide reductase MsrA" evidence="5">
    <location>
        <begin position="6"/>
        <end position="156"/>
    </location>
</feature>
<dbReference type="EMBL" id="JARWAL010000005">
    <property type="protein sequence ID" value="MDR5892585.1"/>
    <property type="molecule type" value="Genomic_DNA"/>
</dbReference>
<comment type="function">
    <text evidence="4">Has an important function as a repair enzyme for proteins that have been inactivated by oxidation. Catalyzes the reversible oxidation-reduction of methionine sulfoxide in proteins to methionine.</text>
</comment>
<dbReference type="Gene3D" id="3.30.1060.10">
    <property type="entry name" value="Peptide methionine sulphoxide reductase MsrA"/>
    <property type="match status" value="1"/>
</dbReference>
<keyword evidence="1 4" id="KW-0560">Oxidoreductase</keyword>
<evidence type="ECO:0000313" key="6">
    <source>
        <dbReference type="EMBL" id="MDR5892585.1"/>
    </source>
</evidence>
<evidence type="ECO:0000256" key="1">
    <source>
        <dbReference type="ARBA" id="ARBA00023002"/>
    </source>
</evidence>
<dbReference type="RefSeq" id="WP_309636349.1">
    <property type="nucleotide sequence ID" value="NZ_JARWAL010000005.1"/>
</dbReference>
<evidence type="ECO:0000313" key="7">
    <source>
        <dbReference type="Proteomes" id="UP001252270"/>
    </source>
</evidence>
<dbReference type="Proteomes" id="UP001252270">
    <property type="component" value="Unassembled WGS sequence"/>
</dbReference>
<dbReference type="Pfam" id="PF01625">
    <property type="entry name" value="PMSR"/>
    <property type="match status" value="1"/>
</dbReference>
<dbReference type="InterPro" id="IPR002569">
    <property type="entry name" value="Met_Sox_Rdtase_MsrA_dom"/>
</dbReference>
<protein>
    <recommendedName>
        <fullName evidence="4">Peptide methionine sulfoxide reductase MsrA</fullName>
        <shortName evidence="4">Protein-methionine-S-oxide reductase</shortName>
        <ecNumber evidence="4">1.8.4.11</ecNumber>
    </recommendedName>
    <alternativeName>
        <fullName evidence="4">Peptide-methionine (S)-S-oxide reductase</fullName>
        <shortName evidence="4">Peptide Met(O) reductase</shortName>
    </alternativeName>
</protein>
<name>A0ABU1GL93_9GAMM</name>
<comment type="caution">
    <text evidence="6">The sequence shown here is derived from an EMBL/GenBank/DDBJ whole genome shotgun (WGS) entry which is preliminary data.</text>
</comment>
<accession>A0ABU1GL93</accession>
<dbReference type="NCBIfam" id="TIGR00401">
    <property type="entry name" value="msrA"/>
    <property type="match status" value="1"/>
</dbReference>
<dbReference type="InterPro" id="IPR036509">
    <property type="entry name" value="Met_Sox_Rdtase_MsrA_sf"/>
</dbReference>
<dbReference type="PANTHER" id="PTHR43774:SF1">
    <property type="entry name" value="PEPTIDE METHIONINE SULFOXIDE REDUCTASE MSRA 2"/>
    <property type="match status" value="1"/>
</dbReference>
<evidence type="ECO:0000259" key="5">
    <source>
        <dbReference type="Pfam" id="PF01625"/>
    </source>
</evidence>
<comment type="similarity">
    <text evidence="4">Belongs to the MsrA Met sulfoxide reductase family.</text>
</comment>
<evidence type="ECO:0000256" key="4">
    <source>
        <dbReference type="HAMAP-Rule" id="MF_01401"/>
    </source>
</evidence>
<evidence type="ECO:0000256" key="3">
    <source>
        <dbReference type="ARBA" id="ARBA00048782"/>
    </source>
</evidence>
<evidence type="ECO:0000256" key="2">
    <source>
        <dbReference type="ARBA" id="ARBA00047806"/>
    </source>
</evidence>
<dbReference type="GO" id="GO:0008113">
    <property type="term" value="F:peptide-methionine (S)-S-oxide reductase activity"/>
    <property type="evidence" value="ECO:0007669"/>
    <property type="project" value="UniProtKB-EC"/>
</dbReference>
<dbReference type="SUPFAM" id="SSF55068">
    <property type="entry name" value="Peptide methionine sulfoxide reductase"/>
    <property type="match status" value="1"/>
</dbReference>
<comment type="catalytic activity">
    <reaction evidence="3 4">
        <text>[thioredoxin]-disulfide + L-methionine + H2O = L-methionine (S)-S-oxide + [thioredoxin]-dithiol</text>
        <dbReference type="Rhea" id="RHEA:19993"/>
        <dbReference type="Rhea" id="RHEA-COMP:10698"/>
        <dbReference type="Rhea" id="RHEA-COMP:10700"/>
        <dbReference type="ChEBI" id="CHEBI:15377"/>
        <dbReference type="ChEBI" id="CHEBI:29950"/>
        <dbReference type="ChEBI" id="CHEBI:50058"/>
        <dbReference type="ChEBI" id="CHEBI:57844"/>
        <dbReference type="ChEBI" id="CHEBI:58772"/>
        <dbReference type="EC" id="1.8.4.11"/>
    </reaction>
</comment>
<dbReference type="EC" id="1.8.4.11" evidence="4"/>
<sequence>MAMETCVLGGGCFWCLDATFRLVEGVEEVVCGYAGGDDPTPTYEAVCRGETGHAEVVELSYDPEVIGFRELLTIFFTLHDPTTLNRQGNDVGTQYRSAIYTLDEAQERQAREMIAELESDYADPIVTEVRPLDRFYPAESYHQDYFTKNPGNAYCQFVIPPKRHKLARTFGHRLKG</sequence>
<proteinExistence type="inferred from homology"/>
<feature type="active site" evidence="4">
    <location>
        <position position="12"/>
    </location>
</feature>
<organism evidence="6 7">
    <name type="scientific">Halomonas mongoliensis</name>
    <dbReference type="NCBI Taxonomy" id="321265"/>
    <lineage>
        <taxon>Bacteria</taxon>
        <taxon>Pseudomonadati</taxon>
        <taxon>Pseudomonadota</taxon>
        <taxon>Gammaproteobacteria</taxon>
        <taxon>Oceanospirillales</taxon>
        <taxon>Halomonadaceae</taxon>
        <taxon>Halomonas</taxon>
    </lineage>
</organism>
<keyword evidence="7" id="KW-1185">Reference proteome</keyword>
<dbReference type="PANTHER" id="PTHR43774">
    <property type="entry name" value="PEPTIDE METHIONINE SULFOXIDE REDUCTASE"/>
    <property type="match status" value="1"/>
</dbReference>